<sequence>MLNIKTKVSMEVTHTMLFAPDSSNAATNSRSNSKGNHYAELS</sequence>
<name>A6I5S5_RAT</name>
<dbReference type="AlphaFoldDB" id="A6I5S5"/>
<dbReference type="EMBL" id="CH473955">
    <property type="protein sequence ID" value="EDM10383.1"/>
    <property type="molecule type" value="Genomic_DNA"/>
</dbReference>
<reference evidence="3" key="1">
    <citation type="submission" date="2005-09" db="EMBL/GenBank/DDBJ databases">
        <authorList>
            <person name="Mural R.J."/>
            <person name="Li P.W."/>
            <person name="Adams M.D."/>
            <person name="Amanatides P.G."/>
            <person name="Baden-Tillson H."/>
            <person name="Barnstead M."/>
            <person name="Chin S.H."/>
            <person name="Dew I."/>
            <person name="Evans C.A."/>
            <person name="Ferriera S."/>
            <person name="Flanigan M."/>
            <person name="Fosler C."/>
            <person name="Glodek A."/>
            <person name="Gu Z."/>
            <person name="Holt R.A."/>
            <person name="Jennings D."/>
            <person name="Kraft C.L."/>
            <person name="Lu F."/>
            <person name="Nguyen T."/>
            <person name="Nusskern D.R."/>
            <person name="Pfannkoch C.M."/>
            <person name="Sitter C."/>
            <person name="Sutton G.G."/>
            <person name="Venter J.C."/>
            <person name="Wang Z."/>
            <person name="Woodage T."/>
            <person name="Zheng X.H."/>
            <person name="Zhong F."/>
        </authorList>
    </citation>
    <scope>NUCLEOTIDE SEQUENCE [LARGE SCALE GENOMIC DNA]</scope>
    <source>
        <strain>BN</strain>
        <strain evidence="3">Sprague-Dawley</strain>
    </source>
</reference>
<evidence type="ECO:0000313" key="2">
    <source>
        <dbReference type="EMBL" id="EDM10383.1"/>
    </source>
</evidence>
<evidence type="ECO:0000256" key="1">
    <source>
        <dbReference type="SAM" id="MobiDB-lite"/>
    </source>
</evidence>
<organism evidence="2 3">
    <name type="scientific">Rattus norvegicus</name>
    <name type="common">Rat</name>
    <dbReference type="NCBI Taxonomy" id="10116"/>
    <lineage>
        <taxon>Eukaryota</taxon>
        <taxon>Metazoa</taxon>
        <taxon>Chordata</taxon>
        <taxon>Craniata</taxon>
        <taxon>Vertebrata</taxon>
        <taxon>Euteleostomi</taxon>
        <taxon>Mammalia</taxon>
        <taxon>Eutheria</taxon>
        <taxon>Euarchontoglires</taxon>
        <taxon>Glires</taxon>
        <taxon>Rodentia</taxon>
        <taxon>Myomorpha</taxon>
        <taxon>Muroidea</taxon>
        <taxon>Muridae</taxon>
        <taxon>Murinae</taxon>
        <taxon>Rattus</taxon>
    </lineage>
</organism>
<gene>
    <name evidence="2" type="ORF">rCG_63588</name>
</gene>
<accession>A6I5S5</accession>
<feature type="compositionally biased region" description="Low complexity" evidence="1">
    <location>
        <begin position="22"/>
        <end position="33"/>
    </location>
</feature>
<proteinExistence type="predicted"/>
<dbReference type="Proteomes" id="UP000234681">
    <property type="component" value="Chromosome 2"/>
</dbReference>
<evidence type="ECO:0000313" key="3">
    <source>
        <dbReference type="Proteomes" id="UP000234681"/>
    </source>
</evidence>
<feature type="region of interest" description="Disordered" evidence="1">
    <location>
        <begin position="20"/>
        <end position="42"/>
    </location>
</feature>
<protein>
    <submittedName>
        <fullName evidence="2">RCG63588</fullName>
    </submittedName>
</protein>